<dbReference type="EMBL" id="BMKR01000006">
    <property type="protein sequence ID" value="GGF72092.1"/>
    <property type="molecule type" value="Genomic_DNA"/>
</dbReference>
<evidence type="ECO:0000313" key="1">
    <source>
        <dbReference type="EMBL" id="GGF72092.1"/>
    </source>
</evidence>
<organism evidence="1 2">
    <name type="scientific">Paenibacillus albidus</name>
    <dbReference type="NCBI Taxonomy" id="2041023"/>
    <lineage>
        <taxon>Bacteria</taxon>
        <taxon>Bacillati</taxon>
        <taxon>Bacillota</taxon>
        <taxon>Bacilli</taxon>
        <taxon>Bacillales</taxon>
        <taxon>Paenibacillaceae</taxon>
        <taxon>Paenibacillus</taxon>
    </lineage>
</organism>
<evidence type="ECO:0000313" key="2">
    <source>
        <dbReference type="Proteomes" id="UP000637643"/>
    </source>
</evidence>
<name>A0A917C5T3_9BACL</name>
<gene>
    <name evidence="1" type="ORF">GCM10010912_16510</name>
</gene>
<dbReference type="Proteomes" id="UP000637643">
    <property type="component" value="Unassembled WGS sequence"/>
</dbReference>
<comment type="caution">
    <text evidence="1">The sequence shown here is derived from an EMBL/GenBank/DDBJ whole genome shotgun (WGS) entry which is preliminary data.</text>
</comment>
<keyword evidence="2" id="KW-1185">Reference proteome</keyword>
<dbReference type="AlphaFoldDB" id="A0A917C5T3"/>
<proteinExistence type="predicted"/>
<sequence length="62" mass="7099">MKIAVYFGKRFEQYTTPEEILEGFQDKTKAKIIIADLKRCGTSVRPIKGSIEAVYYKLVPES</sequence>
<dbReference type="RefSeq" id="WP_189023776.1">
    <property type="nucleotide sequence ID" value="NZ_BMKR01000006.1"/>
</dbReference>
<reference evidence="1" key="2">
    <citation type="submission" date="2020-09" db="EMBL/GenBank/DDBJ databases">
        <authorList>
            <person name="Sun Q."/>
            <person name="Zhou Y."/>
        </authorList>
    </citation>
    <scope>NUCLEOTIDE SEQUENCE</scope>
    <source>
        <strain evidence="1">CGMCC 1.16134</strain>
    </source>
</reference>
<reference evidence="1" key="1">
    <citation type="journal article" date="2014" name="Int. J. Syst. Evol. Microbiol.">
        <title>Complete genome sequence of Corynebacterium casei LMG S-19264T (=DSM 44701T), isolated from a smear-ripened cheese.</title>
        <authorList>
            <consortium name="US DOE Joint Genome Institute (JGI-PGF)"/>
            <person name="Walter F."/>
            <person name="Albersmeier A."/>
            <person name="Kalinowski J."/>
            <person name="Ruckert C."/>
        </authorList>
    </citation>
    <scope>NUCLEOTIDE SEQUENCE</scope>
    <source>
        <strain evidence="1">CGMCC 1.16134</strain>
    </source>
</reference>
<protein>
    <submittedName>
        <fullName evidence="1">Uncharacterized protein</fullName>
    </submittedName>
</protein>
<accession>A0A917C5T3</accession>